<dbReference type="GO" id="GO:0004364">
    <property type="term" value="F:glutathione transferase activity"/>
    <property type="evidence" value="ECO:0007669"/>
    <property type="project" value="TreeGrafter"/>
</dbReference>
<dbReference type="EMBL" id="JAGPXD010000003">
    <property type="protein sequence ID" value="KAH7361953.1"/>
    <property type="molecule type" value="Genomic_DNA"/>
</dbReference>
<dbReference type="SUPFAM" id="SSF47616">
    <property type="entry name" value="GST C-terminal domain-like"/>
    <property type="match status" value="1"/>
</dbReference>
<dbReference type="InterPro" id="IPR004046">
    <property type="entry name" value="GST_C"/>
</dbReference>
<dbReference type="InterPro" id="IPR005955">
    <property type="entry name" value="GST_Zeta"/>
</dbReference>
<feature type="domain" description="GST N-terminal" evidence="2">
    <location>
        <begin position="2"/>
        <end position="86"/>
    </location>
</feature>
<dbReference type="FunFam" id="1.20.1050.10:FF:000010">
    <property type="entry name" value="Maleylacetoacetate isomerase isoform 1"/>
    <property type="match status" value="1"/>
</dbReference>
<dbReference type="InterPro" id="IPR034330">
    <property type="entry name" value="GST_Zeta_C"/>
</dbReference>
<organism evidence="4 5">
    <name type="scientific">Plectosphaerella cucumerina</name>
    <dbReference type="NCBI Taxonomy" id="40658"/>
    <lineage>
        <taxon>Eukaryota</taxon>
        <taxon>Fungi</taxon>
        <taxon>Dikarya</taxon>
        <taxon>Ascomycota</taxon>
        <taxon>Pezizomycotina</taxon>
        <taxon>Sordariomycetes</taxon>
        <taxon>Hypocreomycetidae</taxon>
        <taxon>Glomerellales</taxon>
        <taxon>Plectosphaerellaceae</taxon>
        <taxon>Plectosphaerella</taxon>
    </lineage>
</organism>
<sequence>MPEYTLYSYFRSSCSARVRIALNLKDIPYDLVPVNLLKSEQLSDAHRELNPSGSVPLLIAHSVADFKLGQSVAALEYIDEKHPGTASLLPPPTLPERRAVARSLALIVAADIQPVTNLRIVRRVKALGGDGEAWMRELMAEGLAAYEATAEAWAGKCSVGDDVTIADCCLLPAVWNAQRYGVDLEPYPTIRHVVEHLEGLPAVKKAGYMVQPDTPEELREKA</sequence>
<dbReference type="Gene3D" id="1.20.1050.10">
    <property type="match status" value="1"/>
</dbReference>
<dbReference type="CDD" id="cd03191">
    <property type="entry name" value="GST_C_Zeta"/>
    <property type="match status" value="1"/>
</dbReference>
<evidence type="ECO:0000259" key="3">
    <source>
        <dbReference type="PROSITE" id="PS50405"/>
    </source>
</evidence>
<evidence type="ECO:0000313" key="5">
    <source>
        <dbReference type="Proteomes" id="UP000813385"/>
    </source>
</evidence>
<protein>
    <submittedName>
        <fullName evidence="4">Maleylacetoacetate isomerase</fullName>
    </submittedName>
</protein>
<dbReference type="InterPro" id="IPR036249">
    <property type="entry name" value="Thioredoxin-like_sf"/>
</dbReference>
<dbReference type="Proteomes" id="UP000813385">
    <property type="component" value="Unassembled WGS sequence"/>
</dbReference>
<dbReference type="InterPro" id="IPR040079">
    <property type="entry name" value="Glutathione_S-Trfase"/>
</dbReference>
<keyword evidence="5" id="KW-1185">Reference proteome</keyword>
<dbReference type="GO" id="GO:0005739">
    <property type="term" value="C:mitochondrion"/>
    <property type="evidence" value="ECO:0007669"/>
    <property type="project" value="TreeGrafter"/>
</dbReference>
<dbReference type="AlphaFoldDB" id="A0A8K0TDP5"/>
<accession>A0A8K0TDP5</accession>
<evidence type="ECO:0000313" key="4">
    <source>
        <dbReference type="EMBL" id="KAH7361953.1"/>
    </source>
</evidence>
<dbReference type="Pfam" id="PF00043">
    <property type="entry name" value="GST_C"/>
    <property type="match status" value="1"/>
</dbReference>
<dbReference type="GO" id="GO:0006559">
    <property type="term" value="P:L-phenylalanine catabolic process"/>
    <property type="evidence" value="ECO:0007669"/>
    <property type="project" value="TreeGrafter"/>
</dbReference>
<dbReference type="SFLD" id="SFLDG00358">
    <property type="entry name" value="Main_(cytGST)"/>
    <property type="match status" value="1"/>
</dbReference>
<dbReference type="InterPro" id="IPR036282">
    <property type="entry name" value="Glutathione-S-Trfase_C_sf"/>
</dbReference>
<feature type="domain" description="GST C-terminal" evidence="3">
    <location>
        <begin position="94"/>
        <end position="216"/>
    </location>
</feature>
<dbReference type="InterPro" id="IPR010987">
    <property type="entry name" value="Glutathione-S-Trfase_C-like"/>
</dbReference>
<dbReference type="SUPFAM" id="SSF52833">
    <property type="entry name" value="Thioredoxin-like"/>
    <property type="match status" value="1"/>
</dbReference>
<dbReference type="InterPro" id="IPR004045">
    <property type="entry name" value="Glutathione_S-Trfase_N"/>
</dbReference>
<reference evidence="4" key="1">
    <citation type="journal article" date="2021" name="Nat. Commun.">
        <title>Genetic determinants of endophytism in the Arabidopsis root mycobiome.</title>
        <authorList>
            <person name="Mesny F."/>
            <person name="Miyauchi S."/>
            <person name="Thiergart T."/>
            <person name="Pickel B."/>
            <person name="Atanasova L."/>
            <person name="Karlsson M."/>
            <person name="Huettel B."/>
            <person name="Barry K.W."/>
            <person name="Haridas S."/>
            <person name="Chen C."/>
            <person name="Bauer D."/>
            <person name="Andreopoulos W."/>
            <person name="Pangilinan J."/>
            <person name="LaButti K."/>
            <person name="Riley R."/>
            <person name="Lipzen A."/>
            <person name="Clum A."/>
            <person name="Drula E."/>
            <person name="Henrissat B."/>
            <person name="Kohler A."/>
            <person name="Grigoriev I.V."/>
            <person name="Martin F.M."/>
            <person name="Hacquard S."/>
        </authorList>
    </citation>
    <scope>NUCLEOTIDE SEQUENCE</scope>
    <source>
        <strain evidence="4">MPI-CAGE-AT-0016</strain>
    </source>
</reference>
<dbReference type="GO" id="GO:0016034">
    <property type="term" value="F:maleylacetoacetate isomerase activity"/>
    <property type="evidence" value="ECO:0007669"/>
    <property type="project" value="TreeGrafter"/>
</dbReference>
<dbReference type="Gene3D" id="3.40.30.10">
    <property type="entry name" value="Glutaredoxin"/>
    <property type="match status" value="1"/>
</dbReference>
<dbReference type="PROSITE" id="PS50405">
    <property type="entry name" value="GST_CTER"/>
    <property type="match status" value="1"/>
</dbReference>
<dbReference type="CDD" id="cd03042">
    <property type="entry name" value="GST_N_Zeta"/>
    <property type="match status" value="1"/>
</dbReference>
<proteinExistence type="inferred from homology"/>
<dbReference type="GO" id="GO:0006749">
    <property type="term" value="P:glutathione metabolic process"/>
    <property type="evidence" value="ECO:0007669"/>
    <property type="project" value="TreeGrafter"/>
</dbReference>
<comment type="caution">
    <text evidence="4">The sequence shown here is derived from an EMBL/GenBank/DDBJ whole genome shotgun (WGS) entry which is preliminary data.</text>
</comment>
<name>A0A8K0TDP5_9PEZI</name>
<dbReference type="PANTHER" id="PTHR42673:SF4">
    <property type="entry name" value="MALEYLACETOACETATE ISOMERASE"/>
    <property type="match status" value="1"/>
</dbReference>
<comment type="similarity">
    <text evidence="1">Belongs to the GST superfamily. Zeta family.</text>
</comment>
<evidence type="ECO:0000256" key="1">
    <source>
        <dbReference type="ARBA" id="ARBA00010007"/>
    </source>
</evidence>
<evidence type="ECO:0000259" key="2">
    <source>
        <dbReference type="PROSITE" id="PS50404"/>
    </source>
</evidence>
<dbReference type="OrthoDB" id="202840at2759"/>
<keyword evidence="4" id="KW-0413">Isomerase</keyword>
<dbReference type="SFLD" id="SFLDS00019">
    <property type="entry name" value="Glutathione_Transferase_(cytos"/>
    <property type="match status" value="1"/>
</dbReference>
<dbReference type="InterPro" id="IPR034333">
    <property type="entry name" value="GST_Zeta_N"/>
</dbReference>
<dbReference type="PANTHER" id="PTHR42673">
    <property type="entry name" value="MALEYLACETOACETATE ISOMERASE"/>
    <property type="match status" value="1"/>
</dbReference>
<gene>
    <name evidence="4" type="ORF">B0T11DRAFT_279881</name>
</gene>
<dbReference type="PROSITE" id="PS50404">
    <property type="entry name" value="GST_NTER"/>
    <property type="match status" value="1"/>
</dbReference>
<dbReference type="Pfam" id="PF02798">
    <property type="entry name" value="GST_N"/>
    <property type="match status" value="1"/>
</dbReference>
<dbReference type="NCBIfam" id="TIGR01262">
    <property type="entry name" value="maiA"/>
    <property type="match status" value="1"/>
</dbReference>